<dbReference type="Proteomes" id="UP000829398">
    <property type="component" value="Chromosome 5"/>
</dbReference>
<accession>A0ACB8KB62</accession>
<gene>
    <name evidence="1" type="ORF">KPL71_014377</name>
</gene>
<sequence>MVTLGDDRVVSNAQCSNYFLLFRVTHLNRTASDHSPLLLSCDKNVARGPSRFKFLHAWIKHPSFLDVVGQPWIAPKLVRLKLYLKIWNKDIFCNVFHWVKEAEEDVAKKKRQYDIHGSAVDRAIFSEARVRLQHALLCEESFLRQQFIVRWVWEGDTNTGFFHAMIQKKCQLFRIHQIQDAFF</sequence>
<reference evidence="2" key="1">
    <citation type="journal article" date="2023" name="Hortic. Res.">
        <title>A chromosome-level phased genome enabling allele-level studies in sweet orange: a case study on citrus Huanglongbing tolerance.</title>
        <authorList>
            <person name="Wu B."/>
            <person name="Yu Q."/>
            <person name="Deng Z."/>
            <person name="Duan Y."/>
            <person name="Luo F."/>
            <person name="Gmitter F. Jr."/>
        </authorList>
    </citation>
    <scope>NUCLEOTIDE SEQUENCE [LARGE SCALE GENOMIC DNA]</scope>
    <source>
        <strain evidence="2">cv. Valencia</strain>
    </source>
</reference>
<name>A0ACB8KB62_CITSI</name>
<protein>
    <submittedName>
        <fullName evidence="1">Uncharacterized protein</fullName>
    </submittedName>
</protein>
<keyword evidence="2" id="KW-1185">Reference proteome</keyword>
<evidence type="ECO:0000313" key="2">
    <source>
        <dbReference type="Proteomes" id="UP000829398"/>
    </source>
</evidence>
<organism evidence="1 2">
    <name type="scientific">Citrus sinensis</name>
    <name type="common">Sweet orange</name>
    <name type="synonym">Citrus aurantium var. sinensis</name>
    <dbReference type="NCBI Taxonomy" id="2711"/>
    <lineage>
        <taxon>Eukaryota</taxon>
        <taxon>Viridiplantae</taxon>
        <taxon>Streptophyta</taxon>
        <taxon>Embryophyta</taxon>
        <taxon>Tracheophyta</taxon>
        <taxon>Spermatophyta</taxon>
        <taxon>Magnoliopsida</taxon>
        <taxon>eudicotyledons</taxon>
        <taxon>Gunneridae</taxon>
        <taxon>Pentapetalae</taxon>
        <taxon>rosids</taxon>
        <taxon>malvids</taxon>
        <taxon>Sapindales</taxon>
        <taxon>Rutaceae</taxon>
        <taxon>Aurantioideae</taxon>
        <taxon>Citrus</taxon>
    </lineage>
</organism>
<evidence type="ECO:0000313" key="1">
    <source>
        <dbReference type="EMBL" id="KAH9751652.1"/>
    </source>
</evidence>
<comment type="caution">
    <text evidence="1">The sequence shown here is derived from an EMBL/GenBank/DDBJ whole genome shotgun (WGS) entry which is preliminary data.</text>
</comment>
<proteinExistence type="predicted"/>
<dbReference type="EMBL" id="CM039174">
    <property type="protein sequence ID" value="KAH9751652.1"/>
    <property type="molecule type" value="Genomic_DNA"/>
</dbReference>